<protein>
    <submittedName>
        <fullName evidence="1">Uncharacterized protein</fullName>
    </submittedName>
</protein>
<comment type="caution">
    <text evidence="1">The sequence shown here is derived from an EMBL/GenBank/DDBJ whole genome shotgun (WGS) entry which is preliminary data.</text>
</comment>
<reference evidence="1 2" key="1">
    <citation type="journal article" date="2019" name="Syst. Appl. Microbiol.">
        <title>Characterization of Bifidobacterium species in feaces of the Egyptian fruit bat: Description of B. vespertilionis sp. nov. and B. rousetti sp. nov.</title>
        <authorList>
            <person name="Modesto M."/>
            <person name="Satti M."/>
            <person name="Watanabe K."/>
            <person name="Puglisi E."/>
            <person name="Morelli L."/>
            <person name="Huang C.-H."/>
            <person name="Liou J.-S."/>
            <person name="Miyashita M."/>
            <person name="Tamura T."/>
            <person name="Saito S."/>
            <person name="Mori K."/>
            <person name="Huang L."/>
            <person name="Sciavilla P."/>
            <person name="Sandri C."/>
            <person name="Spiezio C."/>
            <person name="Vitali F."/>
            <person name="Cavalieri D."/>
            <person name="Perpetuini G."/>
            <person name="Tofalo R."/>
            <person name="Bonetti A."/>
            <person name="Arita M."/>
            <person name="Mattarelli P."/>
        </authorList>
    </citation>
    <scope>NUCLEOTIDE SEQUENCE [LARGE SCALE GENOMIC DNA]</scope>
    <source>
        <strain evidence="1 2">RST7</strain>
    </source>
</reference>
<proteinExistence type="predicted"/>
<dbReference type="OrthoDB" id="9758184at2"/>
<name>A0A5M9ZV51_9BIFI</name>
<evidence type="ECO:0000313" key="1">
    <source>
        <dbReference type="EMBL" id="KAA8831440.1"/>
    </source>
</evidence>
<organism evidence="1 2">
    <name type="scientific">Bifidobacterium tissieri</name>
    <dbReference type="NCBI Taxonomy" id="1630162"/>
    <lineage>
        <taxon>Bacteria</taxon>
        <taxon>Bacillati</taxon>
        <taxon>Actinomycetota</taxon>
        <taxon>Actinomycetes</taxon>
        <taxon>Bifidobacteriales</taxon>
        <taxon>Bifidobacteriaceae</taxon>
        <taxon>Bifidobacterium</taxon>
    </lineage>
</organism>
<dbReference type="EMBL" id="RZUI01000002">
    <property type="protein sequence ID" value="KAA8831440.1"/>
    <property type="molecule type" value="Genomic_DNA"/>
</dbReference>
<dbReference type="RefSeq" id="WP_150380628.1">
    <property type="nucleotide sequence ID" value="NZ_RZUI01000002.1"/>
</dbReference>
<accession>A0A5M9ZV51</accession>
<sequence length="62" mass="6878">MMVMILNGSGDFTVSRMPEAESAGYPFLARIRFDGRTVAERVTKTGLMAMRREISHALKDAS</sequence>
<dbReference type="Proteomes" id="UP000412028">
    <property type="component" value="Unassembled WGS sequence"/>
</dbReference>
<gene>
    <name evidence="1" type="ORF">EMO89_01505</name>
</gene>
<evidence type="ECO:0000313" key="2">
    <source>
        <dbReference type="Proteomes" id="UP000412028"/>
    </source>
</evidence>
<dbReference type="AlphaFoldDB" id="A0A5M9ZV51"/>